<protein>
    <recommendedName>
        <fullName evidence="2">VQ domain-containing protein</fullName>
    </recommendedName>
</protein>
<evidence type="ECO:0000313" key="3">
    <source>
        <dbReference type="EMBL" id="MCL7032721.1"/>
    </source>
</evidence>
<evidence type="ECO:0000313" key="4">
    <source>
        <dbReference type="Proteomes" id="UP001177140"/>
    </source>
</evidence>
<dbReference type="EMBL" id="JAJJMA010126162">
    <property type="protein sequence ID" value="MCL7032721.1"/>
    <property type="molecule type" value="Genomic_DNA"/>
</dbReference>
<dbReference type="InterPro" id="IPR008889">
    <property type="entry name" value="VQ"/>
</dbReference>
<feature type="compositionally biased region" description="Low complexity" evidence="1">
    <location>
        <begin position="75"/>
        <end position="115"/>
    </location>
</feature>
<dbReference type="Pfam" id="PF05678">
    <property type="entry name" value="VQ"/>
    <property type="match status" value="1"/>
</dbReference>
<evidence type="ECO:0000259" key="2">
    <source>
        <dbReference type="Pfam" id="PF05678"/>
    </source>
</evidence>
<reference evidence="3" key="1">
    <citation type="submission" date="2022-03" db="EMBL/GenBank/DDBJ databases">
        <title>A functionally conserved STORR gene fusion in Papaver species that diverged 16.8 million years ago.</title>
        <authorList>
            <person name="Catania T."/>
        </authorList>
    </citation>
    <scope>NUCLEOTIDE SEQUENCE</scope>
    <source>
        <strain evidence="3">S-191538</strain>
    </source>
</reference>
<dbReference type="InterPro" id="IPR039612">
    <property type="entry name" value="VQ_5/9/14"/>
</dbReference>
<feature type="compositionally biased region" description="Basic residues" evidence="1">
    <location>
        <begin position="45"/>
        <end position="54"/>
    </location>
</feature>
<dbReference type="Proteomes" id="UP001177140">
    <property type="component" value="Unassembled WGS sequence"/>
</dbReference>
<gene>
    <name evidence="3" type="ORF">MKW94_027245</name>
</gene>
<feature type="region of interest" description="Disordered" evidence="1">
    <location>
        <begin position="1"/>
        <end position="116"/>
    </location>
</feature>
<dbReference type="PANTHER" id="PTHR33783:SF4">
    <property type="entry name" value="VQ MOTIF-CONTAINING PROTEIN 9"/>
    <property type="match status" value="1"/>
</dbReference>
<feature type="compositionally biased region" description="Low complexity" evidence="1">
    <location>
        <begin position="195"/>
        <end position="211"/>
    </location>
</feature>
<dbReference type="AlphaFoldDB" id="A0AA41V6M6"/>
<feature type="compositionally biased region" description="Low complexity" evidence="1">
    <location>
        <begin position="174"/>
        <end position="186"/>
    </location>
</feature>
<comment type="caution">
    <text evidence="3">The sequence shown here is derived from an EMBL/GenBank/DDBJ whole genome shotgun (WGS) entry which is preliminary data.</text>
</comment>
<evidence type="ECO:0000256" key="1">
    <source>
        <dbReference type="SAM" id="MobiDB-lite"/>
    </source>
</evidence>
<proteinExistence type="predicted"/>
<accession>A0AA41V6M6</accession>
<keyword evidence="4" id="KW-1185">Reference proteome</keyword>
<feature type="region of interest" description="Disordered" evidence="1">
    <location>
        <begin position="136"/>
        <end position="229"/>
    </location>
</feature>
<name>A0AA41V6M6_PAPNU</name>
<sequence>MEKSCHSSSTSGGGGDSMSSSSNNNNNHSNSNSNRQNPSDQFLKHLNKISHKISKQPTVRKPLPPPPSLDHQNHHQNQNQSQNQSQQQQQSQTQSQNQELQNQHNQQLQQQQQQQPPVYNINKSDFRDVVQKLTGSPAHHDRFSTPPPIQPPKPPSSRLHRIRPPPLQPPRPSSPLNNAAAFIPQPQQQPPLPNTNPNFNNINSNNSTSSSGFGGRQVTPLSPLPPFPSVHGAAESPISAYMRYLQSTTTPNLDAESRKFTGFSSVPPILSPKWNNNQPNSYFQQQQQQQQFLLPSPNSMANLQFPMPSSPLGFGLLSPSLLFSPTSGQLGFPQFPPSPRLPLLSPRWRGV</sequence>
<feature type="domain" description="VQ" evidence="2">
    <location>
        <begin position="115"/>
        <end position="139"/>
    </location>
</feature>
<feature type="compositionally biased region" description="Low complexity" evidence="1">
    <location>
        <begin position="17"/>
        <end position="39"/>
    </location>
</feature>
<feature type="compositionally biased region" description="Pro residues" evidence="1">
    <location>
        <begin position="145"/>
        <end position="155"/>
    </location>
</feature>
<organism evidence="3 4">
    <name type="scientific">Papaver nudicaule</name>
    <name type="common">Iceland poppy</name>
    <dbReference type="NCBI Taxonomy" id="74823"/>
    <lineage>
        <taxon>Eukaryota</taxon>
        <taxon>Viridiplantae</taxon>
        <taxon>Streptophyta</taxon>
        <taxon>Embryophyta</taxon>
        <taxon>Tracheophyta</taxon>
        <taxon>Spermatophyta</taxon>
        <taxon>Magnoliopsida</taxon>
        <taxon>Ranunculales</taxon>
        <taxon>Papaveraceae</taxon>
        <taxon>Papaveroideae</taxon>
        <taxon>Papaver</taxon>
    </lineage>
</organism>
<feature type="compositionally biased region" description="Pro residues" evidence="1">
    <location>
        <begin position="164"/>
        <end position="173"/>
    </location>
</feature>
<dbReference type="PANTHER" id="PTHR33783">
    <property type="entry name" value="PROTEIN HAIKU1"/>
    <property type="match status" value="1"/>
</dbReference>